<reference evidence="3" key="1">
    <citation type="submission" date="2016-11" db="UniProtKB">
        <authorList>
            <consortium name="WormBaseParasite"/>
        </authorList>
    </citation>
    <scope>IDENTIFICATION</scope>
</reference>
<dbReference type="Gene3D" id="3.40.50.2300">
    <property type="match status" value="1"/>
</dbReference>
<feature type="domain" description="PAZ" evidence="1">
    <location>
        <begin position="262"/>
        <end position="365"/>
    </location>
</feature>
<name>A0A1I7ZN81_9BILA</name>
<dbReference type="CDD" id="cd02846">
    <property type="entry name" value="PAZ_argonaute_like"/>
    <property type="match status" value="1"/>
</dbReference>
<sequence>MTSLVAQKLPPAVPAANRHTKLTTNHFRLNFEDRKVYRYDVSMLHYLVTKDGEKVRDMTKGPRDDAAILERQRRCLALMDAAFDAAHFARNDAVYVYDNSKALFSSEKLEEALCAKIKLEGDQIPHGFKSHKRLSKGFYKISITPVGSNHQFTINDLKSAVDADDPLSQDHTLRQFYEILTNEDAIKKNTFMVFYGNLYRKNDKSATKKLREARNLISGVSKGARIIEGTQGSLAAALVLDSKKSTFFDDSNPNHLIGNIEDILNLRNRGPNITLNERDRLTVLKYVKDLRVYNLDHHDRDFTISGVTQEPLSELTFELGSRRTSVLEYHKSNGVRIQYPNLPAVVLYGPRGPSYFPFETLGVSRGQRVPISKQTPQQMSATINDCACKPFIRYREILKSLEGLNLASRGNPYLTAFGVTVDTKPLEVSGHRRIAPQLAFGGGQKYQFDDVKGNWMSGQYILPAKIPTWYVVYNDLQESAVRQFVNILTNAMRMKGISVAAPTEILKRPVEAMDGFLGDLSKRIKENKIKSAFVLFADGNDDSHSLLKLYEAKHQLLTQHLRAQTVMECLEPRKKLTVGNICNKINCKNFGQNYAVEPKDHA</sequence>
<dbReference type="AlphaFoldDB" id="A0A1I7ZN81"/>
<dbReference type="Pfam" id="PF02170">
    <property type="entry name" value="PAZ"/>
    <property type="match status" value="1"/>
</dbReference>
<dbReference type="GO" id="GO:0003723">
    <property type="term" value="F:RNA binding"/>
    <property type="evidence" value="ECO:0007669"/>
    <property type="project" value="InterPro"/>
</dbReference>
<dbReference type="WBParaSite" id="L893_g28155.t1">
    <property type="protein sequence ID" value="L893_g28155.t1"/>
    <property type="gene ID" value="L893_g28155"/>
</dbReference>
<evidence type="ECO:0000313" key="2">
    <source>
        <dbReference type="Proteomes" id="UP000095287"/>
    </source>
</evidence>
<dbReference type="InterPro" id="IPR032474">
    <property type="entry name" value="Argonaute_N"/>
</dbReference>
<organism evidence="2 3">
    <name type="scientific">Steinernema glaseri</name>
    <dbReference type="NCBI Taxonomy" id="37863"/>
    <lineage>
        <taxon>Eukaryota</taxon>
        <taxon>Metazoa</taxon>
        <taxon>Ecdysozoa</taxon>
        <taxon>Nematoda</taxon>
        <taxon>Chromadorea</taxon>
        <taxon>Rhabditida</taxon>
        <taxon>Tylenchina</taxon>
        <taxon>Panagrolaimomorpha</taxon>
        <taxon>Strongyloidoidea</taxon>
        <taxon>Steinernematidae</taxon>
        <taxon>Steinernema</taxon>
    </lineage>
</organism>
<accession>A0A1I7ZN81</accession>
<dbReference type="PANTHER" id="PTHR22891">
    <property type="entry name" value="EUKARYOTIC TRANSLATION INITIATION FACTOR 2C"/>
    <property type="match status" value="1"/>
</dbReference>
<dbReference type="Pfam" id="PF16486">
    <property type="entry name" value="ArgoN"/>
    <property type="match status" value="1"/>
</dbReference>
<keyword evidence="2" id="KW-1185">Reference proteome</keyword>
<dbReference type="Proteomes" id="UP000095287">
    <property type="component" value="Unplaced"/>
</dbReference>
<evidence type="ECO:0000313" key="3">
    <source>
        <dbReference type="WBParaSite" id="L893_g28155.t1"/>
    </source>
</evidence>
<dbReference type="SUPFAM" id="SSF53098">
    <property type="entry name" value="Ribonuclease H-like"/>
    <property type="match status" value="1"/>
</dbReference>
<dbReference type="InterPro" id="IPR003100">
    <property type="entry name" value="PAZ_dom"/>
</dbReference>
<evidence type="ECO:0000259" key="1">
    <source>
        <dbReference type="PROSITE" id="PS50821"/>
    </source>
</evidence>
<proteinExistence type="predicted"/>
<dbReference type="SUPFAM" id="SSF101690">
    <property type="entry name" value="PAZ domain"/>
    <property type="match status" value="1"/>
</dbReference>
<dbReference type="InterPro" id="IPR012337">
    <property type="entry name" value="RNaseH-like_sf"/>
</dbReference>
<dbReference type="Gene3D" id="2.170.260.10">
    <property type="entry name" value="paz domain"/>
    <property type="match status" value="1"/>
</dbReference>
<dbReference type="PROSITE" id="PS50821">
    <property type="entry name" value="PAZ"/>
    <property type="match status" value="1"/>
</dbReference>
<dbReference type="InterPro" id="IPR036085">
    <property type="entry name" value="PAZ_dom_sf"/>
</dbReference>
<protein>
    <submittedName>
        <fullName evidence="3">PAZ domain-containing protein</fullName>
    </submittedName>
</protein>